<dbReference type="PRINTS" id="PR00502">
    <property type="entry name" value="NUDIXFAMILY"/>
</dbReference>
<accession>A0A7S0FZQ8</accession>
<dbReference type="Pfam" id="PF00293">
    <property type="entry name" value="NUDIX"/>
    <property type="match status" value="1"/>
</dbReference>
<dbReference type="GO" id="GO:0016462">
    <property type="term" value="F:pyrophosphatase activity"/>
    <property type="evidence" value="ECO:0007669"/>
    <property type="project" value="UniProtKB-ARBA"/>
</dbReference>
<reference evidence="5" key="1">
    <citation type="submission" date="2021-01" db="EMBL/GenBank/DDBJ databases">
        <authorList>
            <person name="Corre E."/>
            <person name="Pelletier E."/>
            <person name="Niang G."/>
            <person name="Scheremetjew M."/>
            <person name="Finn R."/>
            <person name="Kale V."/>
            <person name="Holt S."/>
            <person name="Cochrane G."/>
            <person name="Meng A."/>
            <person name="Brown T."/>
            <person name="Cohen L."/>
        </authorList>
    </citation>
    <scope>NUCLEOTIDE SEQUENCE</scope>
    <source>
        <strain evidence="5">Pbaha01</strain>
    </source>
</reference>
<evidence type="ECO:0000256" key="1">
    <source>
        <dbReference type="ARBA" id="ARBA00022801"/>
    </source>
</evidence>
<keyword evidence="1 2" id="KW-0378">Hydrolase</keyword>
<name>A0A7S0FZQ8_9DINO</name>
<dbReference type="GO" id="GO:0019693">
    <property type="term" value="P:ribose phosphate metabolic process"/>
    <property type="evidence" value="ECO:0007669"/>
    <property type="project" value="TreeGrafter"/>
</dbReference>
<dbReference type="Gene3D" id="3.90.79.10">
    <property type="entry name" value="Nucleoside Triphosphate Pyrophosphohydrolase"/>
    <property type="match status" value="1"/>
</dbReference>
<feature type="transmembrane region" description="Helical" evidence="3">
    <location>
        <begin position="232"/>
        <end position="251"/>
    </location>
</feature>
<dbReference type="GO" id="GO:0006753">
    <property type="term" value="P:nucleoside phosphate metabolic process"/>
    <property type="evidence" value="ECO:0007669"/>
    <property type="project" value="TreeGrafter"/>
</dbReference>
<gene>
    <name evidence="5" type="ORF">PBAH0796_LOCUS31475</name>
</gene>
<sequence length="255" mass="27284">MLGEQRTLSWEAVHSMRWLRLCLLKYRDSQGKERAWEACVRTTRPLPTPSGAGARPMADGVAIFAVLRSRHAPPRTLLVRQFRPPMNCETVELPAGLIDEGESAVQAAVRELREETGYAADASTARVSAPVCLSPGLTNEAVHLVQLEVDADAPENRTPMQALEETEAIRVLEVPLGTLPTELDVQVAQGATVFGALQTLRIGMEVGRGLAGWRSAASGAGPALGPLRRGTLATFALSGAAVGALAAWSLLRSRY</sequence>
<dbReference type="AlphaFoldDB" id="A0A7S0FZQ8"/>
<dbReference type="EMBL" id="HBEG01051735">
    <property type="protein sequence ID" value="CAD8387787.1"/>
    <property type="molecule type" value="Transcribed_RNA"/>
</dbReference>
<dbReference type="InterPro" id="IPR020476">
    <property type="entry name" value="Nudix_hydrolase"/>
</dbReference>
<keyword evidence="3" id="KW-0472">Membrane</keyword>
<dbReference type="InterPro" id="IPR020084">
    <property type="entry name" value="NUDIX_hydrolase_CS"/>
</dbReference>
<keyword evidence="3" id="KW-1133">Transmembrane helix</keyword>
<dbReference type="CDD" id="cd18888">
    <property type="entry name" value="NUDIX_ADPRase_Nudt5"/>
    <property type="match status" value="1"/>
</dbReference>
<evidence type="ECO:0000313" key="5">
    <source>
        <dbReference type="EMBL" id="CAD8387787.1"/>
    </source>
</evidence>
<feature type="domain" description="Nudix hydrolase" evidence="4">
    <location>
        <begin position="56"/>
        <end position="198"/>
    </location>
</feature>
<protein>
    <recommendedName>
        <fullName evidence="4">Nudix hydrolase domain-containing protein</fullName>
    </recommendedName>
</protein>
<evidence type="ECO:0000259" key="4">
    <source>
        <dbReference type="PROSITE" id="PS51462"/>
    </source>
</evidence>
<dbReference type="PANTHER" id="PTHR11839">
    <property type="entry name" value="UDP/ADP-SUGAR PYROPHOSPHATASE"/>
    <property type="match status" value="1"/>
</dbReference>
<dbReference type="PROSITE" id="PS51462">
    <property type="entry name" value="NUDIX"/>
    <property type="match status" value="1"/>
</dbReference>
<comment type="similarity">
    <text evidence="2">Belongs to the Nudix hydrolase family.</text>
</comment>
<evidence type="ECO:0000256" key="2">
    <source>
        <dbReference type="RuleBase" id="RU003476"/>
    </source>
</evidence>
<dbReference type="PROSITE" id="PS00893">
    <property type="entry name" value="NUDIX_BOX"/>
    <property type="match status" value="1"/>
</dbReference>
<organism evidence="5">
    <name type="scientific">Pyrodinium bahamense</name>
    <dbReference type="NCBI Taxonomy" id="73915"/>
    <lineage>
        <taxon>Eukaryota</taxon>
        <taxon>Sar</taxon>
        <taxon>Alveolata</taxon>
        <taxon>Dinophyceae</taxon>
        <taxon>Gonyaulacales</taxon>
        <taxon>Pyrocystaceae</taxon>
        <taxon>Pyrodinium</taxon>
    </lineage>
</organism>
<dbReference type="InterPro" id="IPR015797">
    <property type="entry name" value="NUDIX_hydrolase-like_dom_sf"/>
</dbReference>
<evidence type="ECO:0000256" key="3">
    <source>
        <dbReference type="SAM" id="Phobius"/>
    </source>
</evidence>
<keyword evidence="3" id="KW-0812">Transmembrane</keyword>
<proteinExistence type="inferred from homology"/>
<dbReference type="SUPFAM" id="SSF55811">
    <property type="entry name" value="Nudix"/>
    <property type="match status" value="1"/>
</dbReference>
<dbReference type="InterPro" id="IPR000086">
    <property type="entry name" value="NUDIX_hydrolase_dom"/>
</dbReference>
<dbReference type="PANTHER" id="PTHR11839:SF1">
    <property type="entry name" value="ADP-SUGAR PYROPHOSPHATASE"/>
    <property type="match status" value="1"/>
</dbReference>